<dbReference type="InterPro" id="IPR052583">
    <property type="entry name" value="ATP-helicase/E3_Ub-Ligase"/>
</dbReference>
<dbReference type="GO" id="GO:0000209">
    <property type="term" value="P:protein polyubiquitination"/>
    <property type="evidence" value="ECO:0007669"/>
    <property type="project" value="TreeGrafter"/>
</dbReference>
<evidence type="ECO:0000256" key="5">
    <source>
        <dbReference type="PROSITE-ProRule" id="PRU00175"/>
    </source>
</evidence>
<reference evidence="10" key="1">
    <citation type="submission" date="2020-10" db="EMBL/GenBank/DDBJ databases">
        <authorList>
            <person name="Kikuchi T."/>
        </authorList>
    </citation>
    <scope>NUCLEOTIDE SEQUENCE</scope>
    <source>
        <strain evidence="10">NKZ352</strain>
    </source>
</reference>
<dbReference type="GO" id="GO:0016787">
    <property type="term" value="F:hydrolase activity"/>
    <property type="evidence" value="ECO:0007669"/>
    <property type="project" value="UniProtKB-KW"/>
</dbReference>
<feature type="domain" description="RING-type" evidence="7">
    <location>
        <begin position="1334"/>
        <end position="1378"/>
    </location>
</feature>
<keyword evidence="4" id="KW-0862">Zinc</keyword>
<dbReference type="OrthoDB" id="423559at2759"/>
<dbReference type="InterPro" id="IPR017907">
    <property type="entry name" value="Znf_RING_CS"/>
</dbReference>
<dbReference type="SMART" id="SM00487">
    <property type="entry name" value="DEXDc"/>
    <property type="match status" value="1"/>
</dbReference>
<feature type="region of interest" description="Disordered" evidence="6">
    <location>
        <begin position="355"/>
        <end position="394"/>
    </location>
</feature>
<dbReference type="PANTHER" id="PTHR45865">
    <property type="entry name" value="E3 UBIQUITIN-PROTEIN LIGASE SHPRH FAMILY MEMBER"/>
    <property type="match status" value="1"/>
</dbReference>
<dbReference type="GO" id="GO:0008270">
    <property type="term" value="F:zinc ion binding"/>
    <property type="evidence" value="ECO:0007669"/>
    <property type="project" value="UniProtKB-KW"/>
</dbReference>
<dbReference type="PANTHER" id="PTHR45865:SF1">
    <property type="entry name" value="E3 UBIQUITIN-PROTEIN LIGASE SHPRH"/>
    <property type="match status" value="1"/>
</dbReference>
<protein>
    <recommendedName>
        <fullName evidence="12">RING-type domain-containing protein</fullName>
    </recommendedName>
</protein>
<dbReference type="GO" id="GO:0005634">
    <property type="term" value="C:nucleus"/>
    <property type="evidence" value="ECO:0007669"/>
    <property type="project" value="TreeGrafter"/>
</dbReference>
<evidence type="ECO:0008006" key="12">
    <source>
        <dbReference type="Google" id="ProtNLM"/>
    </source>
</evidence>
<dbReference type="InterPro" id="IPR049730">
    <property type="entry name" value="SNF2/RAD54-like_C"/>
</dbReference>
<dbReference type="PROSITE" id="PS00518">
    <property type="entry name" value="ZF_RING_1"/>
    <property type="match status" value="1"/>
</dbReference>
<dbReference type="Proteomes" id="UP000835052">
    <property type="component" value="Unassembled WGS sequence"/>
</dbReference>
<dbReference type="Pfam" id="PF00271">
    <property type="entry name" value="Helicase_C"/>
    <property type="match status" value="1"/>
</dbReference>
<keyword evidence="1" id="KW-0479">Metal-binding</keyword>
<dbReference type="Gene3D" id="3.40.50.10810">
    <property type="entry name" value="Tandem AAA-ATPase domain"/>
    <property type="match status" value="2"/>
</dbReference>
<keyword evidence="2 5" id="KW-0863">Zinc-finger</keyword>
<evidence type="ECO:0000256" key="6">
    <source>
        <dbReference type="SAM" id="MobiDB-lite"/>
    </source>
</evidence>
<dbReference type="Gene3D" id="3.40.50.300">
    <property type="entry name" value="P-loop containing nucleotide triphosphate hydrolases"/>
    <property type="match status" value="1"/>
</dbReference>
<dbReference type="GO" id="GO:0006974">
    <property type="term" value="P:DNA damage response"/>
    <property type="evidence" value="ECO:0007669"/>
    <property type="project" value="TreeGrafter"/>
</dbReference>
<evidence type="ECO:0000259" key="9">
    <source>
        <dbReference type="PROSITE" id="PS51194"/>
    </source>
</evidence>
<keyword evidence="3" id="KW-0378">Hydrolase</keyword>
<dbReference type="PROSITE" id="PS51192">
    <property type="entry name" value="HELICASE_ATP_BIND_1"/>
    <property type="match status" value="1"/>
</dbReference>
<comment type="caution">
    <text evidence="10">The sequence shown here is derived from an EMBL/GenBank/DDBJ whole genome shotgun (WGS) entry which is preliminary data.</text>
</comment>
<dbReference type="GO" id="GO:0005524">
    <property type="term" value="F:ATP binding"/>
    <property type="evidence" value="ECO:0007669"/>
    <property type="project" value="InterPro"/>
</dbReference>
<accession>A0A8S1HM21</accession>
<keyword evidence="11" id="KW-1185">Reference proteome</keyword>
<feature type="domain" description="Helicase C-terminal" evidence="9">
    <location>
        <begin position="1408"/>
        <end position="1572"/>
    </location>
</feature>
<evidence type="ECO:0000259" key="7">
    <source>
        <dbReference type="PROSITE" id="PS50089"/>
    </source>
</evidence>
<dbReference type="InterPro" id="IPR001650">
    <property type="entry name" value="Helicase_C-like"/>
</dbReference>
<evidence type="ECO:0000259" key="8">
    <source>
        <dbReference type="PROSITE" id="PS51192"/>
    </source>
</evidence>
<dbReference type="CDD" id="cd18793">
    <property type="entry name" value="SF2_C_SNF"/>
    <property type="match status" value="1"/>
</dbReference>
<dbReference type="GO" id="GO:0061630">
    <property type="term" value="F:ubiquitin protein ligase activity"/>
    <property type="evidence" value="ECO:0007669"/>
    <property type="project" value="TreeGrafter"/>
</dbReference>
<evidence type="ECO:0000256" key="3">
    <source>
        <dbReference type="ARBA" id="ARBA00022801"/>
    </source>
</evidence>
<dbReference type="Pfam" id="PF00176">
    <property type="entry name" value="SNF2-rel_dom"/>
    <property type="match status" value="1"/>
</dbReference>
<proteinExistence type="predicted"/>
<feature type="domain" description="Helicase ATP-binding" evidence="8">
    <location>
        <begin position="306"/>
        <end position="587"/>
    </location>
</feature>
<dbReference type="SMART" id="SM00184">
    <property type="entry name" value="RING"/>
    <property type="match status" value="1"/>
</dbReference>
<evidence type="ECO:0000256" key="4">
    <source>
        <dbReference type="ARBA" id="ARBA00022833"/>
    </source>
</evidence>
<dbReference type="InterPro" id="IPR027417">
    <property type="entry name" value="P-loop_NTPase"/>
</dbReference>
<evidence type="ECO:0000256" key="1">
    <source>
        <dbReference type="ARBA" id="ARBA00022723"/>
    </source>
</evidence>
<dbReference type="InterPro" id="IPR000330">
    <property type="entry name" value="SNF2_N"/>
</dbReference>
<dbReference type="SUPFAM" id="SSF57850">
    <property type="entry name" value="RING/U-box"/>
    <property type="match status" value="1"/>
</dbReference>
<dbReference type="PROSITE" id="PS50089">
    <property type="entry name" value="ZF_RING_2"/>
    <property type="match status" value="1"/>
</dbReference>
<dbReference type="InterPro" id="IPR014001">
    <property type="entry name" value="Helicase_ATP-bd"/>
</dbReference>
<evidence type="ECO:0000313" key="11">
    <source>
        <dbReference type="Proteomes" id="UP000835052"/>
    </source>
</evidence>
<name>A0A8S1HM21_9PELO</name>
<gene>
    <name evidence="10" type="ORF">CAUJ_LOCUS12086</name>
</gene>
<dbReference type="InterPro" id="IPR001841">
    <property type="entry name" value="Znf_RING"/>
</dbReference>
<dbReference type="PROSITE" id="PS51194">
    <property type="entry name" value="HELICASE_CTER"/>
    <property type="match status" value="1"/>
</dbReference>
<evidence type="ECO:0000256" key="2">
    <source>
        <dbReference type="ARBA" id="ARBA00022771"/>
    </source>
</evidence>
<organism evidence="10 11">
    <name type="scientific">Caenorhabditis auriculariae</name>
    <dbReference type="NCBI Taxonomy" id="2777116"/>
    <lineage>
        <taxon>Eukaryota</taxon>
        <taxon>Metazoa</taxon>
        <taxon>Ecdysozoa</taxon>
        <taxon>Nematoda</taxon>
        <taxon>Chromadorea</taxon>
        <taxon>Rhabditida</taxon>
        <taxon>Rhabditina</taxon>
        <taxon>Rhabditomorpha</taxon>
        <taxon>Rhabditoidea</taxon>
        <taxon>Rhabditidae</taxon>
        <taxon>Peloderinae</taxon>
        <taxon>Caenorhabditis</taxon>
    </lineage>
</organism>
<dbReference type="InterPro" id="IPR013083">
    <property type="entry name" value="Znf_RING/FYVE/PHD"/>
</dbReference>
<dbReference type="Pfam" id="PF13920">
    <property type="entry name" value="zf-C3HC4_3"/>
    <property type="match status" value="1"/>
</dbReference>
<dbReference type="Gene3D" id="3.30.40.10">
    <property type="entry name" value="Zinc/RING finger domain, C3HC4 (zinc finger)"/>
    <property type="match status" value="1"/>
</dbReference>
<dbReference type="EMBL" id="CAJGYM010000067">
    <property type="protein sequence ID" value="CAD6196171.1"/>
    <property type="molecule type" value="Genomic_DNA"/>
</dbReference>
<sequence>MDKPSSYTVESFEDFQKKVLPQSYSLKIPPKCQISSLTNSYFLGTFAIARISDENQRKILESRSTDFIHVGRSGTQNFEKAYLELPLSEAKKLKSRWKGYNSYIFVEHFIDLDVAAVDFLPTFSILTSWDIKTMNACGLAFFWHLEGDRMFLTAMLSYDAVMKNLESAIFNGKVAQAVNKAVMVFPVVLKATQPEKLDWLEVPFASWHSGDLNCCESVSAANFEVFYNEISKMRTKPLRYAVREEDLMFNLMPYQREAVRWMIGRELDPQIEPIEGLFDFVEVTTDQETLYYFQMFGVFCKTSQIDKSILNLTGGILADEMGLGKTVEVIALLTTLKMGSKVEILEDDDENEASVSQANVFKKSRQREPSEEGIYQRPGSSGENRTTNDYLTTPKRGKPCEECNSYCDVEKLSWKPSFQGPFYCPQCITEKPSTEIKTTLIIVPESLTSQWYEELQKHISRKANLKVMYYYGLWHHGFMHPQAFNEFDIVITTYETLNREFRYADRTEDTRPIRNKRARISYVPTPLIHIKWWRVCIDESQAVEDFKRQTAQMCAKIESRAQWCITGTPLVKSLEDIYGLLYYLSVYPYCVDSFWKRYLWKPWIVHMAKLNGVFSESVDLPDLPGHIQPLMAALSQIMWRNTKLSIIDQMKLPPINEIVEQITFTAIEERQYKEEISKIRAKLKEIVRNKRNDTLLSDLGPTYREKVLTSLHAIKDTLLTGGEHIFGRGELLDSGHSGITVLKKLIRSKKTDLQDRLREVVCMYNALAGVYWAYGGAGIRPRILFESFFELDQKIGELNKSFAECLGPISEVEENELEEDENDVGHAKIAAKALQEVPDEDEQILMDESIDDTEEKDLEEKILDISNQNDEEMEEEEGEDVETVGETRKLDARQIKAKEKLKKLVATADRDARKPVRIDAPLLVHMYHNLLEVRNSGSELAKKNAETILDKSGDLMKEMVTNAAARYCRVETRAIQMFVSRWAAHCKRWSFAEYSGEFEVVKRILTCEPKEEIVKMLDTFHQFKDSLDDSNVSETRGLATFFNNSGPLSKTMDRLPFDGLKKTRYQDLVPIEILNFESREQGKTPLKKKEIDESRPVFANDEDLLKAVAEQLDKIEMTRKKVMEFLRLAMCLSEEEMKKALTTGEFILDQSNPEIVEMSHCDHALGKQKFEGFHTSTCAICRFSTYLSYFGHVAGVVHLGETYRHSSIYVLLRELFRVSTEQSRSQLDYAFNVVCMYFQRLDSTMQLLRIIRNVLTSFSQRVAELRESTQRFQHGMTVAAAGRVFPLDTSDLQLKDNIIAALVGSTLSPDKLINELRYMMTMATNEEGRSDSDCPICLNKIIGQWVVYPCAHVVCEVCYGRLRSTTDLGPQTQCVVCRAKFNSSLVSNVRQRSELSGTTIEGRSLSAKLDRSIVLIRKILHENPMNKIIVFTTVNKASTVMKYIQNIFKEAALPYISSNQMPFPRCIAMFRNNPDCLVLLCSMIQSAQGLNLAEANHIIFLDPCPTKSLVAQAIGRINRIGQTKEMFVYHLLVKDSIDYSIYEMARKQKLTKHERGWTIGDISIMFELDKADDVMET</sequence>
<dbReference type="InterPro" id="IPR038718">
    <property type="entry name" value="SNF2-like_sf"/>
</dbReference>
<evidence type="ECO:0000313" key="10">
    <source>
        <dbReference type="EMBL" id="CAD6196171.1"/>
    </source>
</evidence>
<feature type="compositionally biased region" description="Polar residues" evidence="6">
    <location>
        <begin position="378"/>
        <end position="391"/>
    </location>
</feature>
<dbReference type="SUPFAM" id="SSF52540">
    <property type="entry name" value="P-loop containing nucleoside triphosphate hydrolases"/>
    <property type="match status" value="2"/>
</dbReference>